<protein>
    <submittedName>
        <fullName evidence="2">Uncharacterized protein</fullName>
    </submittedName>
</protein>
<sequence length="138" mass="14334">GARGARGCKPLPGDSEGTGGKQPRGAHSCLEAPLQKSLPAAMAHSSFPSSICPRCHVPRLQQGFAQEASPGRGLDTDLMQEERGEPWHCGVLGSRARTGTASAGFPHGDKKCLRAGSGPALSAGVEEKWVLEVHSLPC</sequence>
<name>A0A493TBQ6_ANAPP</name>
<evidence type="ECO:0000256" key="1">
    <source>
        <dbReference type="SAM" id="MobiDB-lite"/>
    </source>
</evidence>
<reference evidence="2" key="3">
    <citation type="submission" date="2025-09" db="UniProtKB">
        <authorList>
            <consortium name="Ensembl"/>
        </authorList>
    </citation>
    <scope>IDENTIFICATION</scope>
</reference>
<evidence type="ECO:0000313" key="3">
    <source>
        <dbReference type="Proteomes" id="UP000016666"/>
    </source>
</evidence>
<proteinExistence type="predicted"/>
<dbReference type="AlphaFoldDB" id="A0A493TBQ6"/>
<dbReference type="Proteomes" id="UP000016666">
    <property type="component" value="Unassembled WGS sequence"/>
</dbReference>
<accession>A0A493TBQ6</accession>
<organism evidence="2 3">
    <name type="scientific">Anas platyrhynchos platyrhynchos</name>
    <name type="common">Northern mallard</name>
    <dbReference type="NCBI Taxonomy" id="8840"/>
    <lineage>
        <taxon>Eukaryota</taxon>
        <taxon>Metazoa</taxon>
        <taxon>Chordata</taxon>
        <taxon>Craniata</taxon>
        <taxon>Vertebrata</taxon>
        <taxon>Euteleostomi</taxon>
        <taxon>Archelosauria</taxon>
        <taxon>Archosauria</taxon>
        <taxon>Dinosauria</taxon>
        <taxon>Saurischia</taxon>
        <taxon>Theropoda</taxon>
        <taxon>Coelurosauria</taxon>
        <taxon>Aves</taxon>
        <taxon>Neognathae</taxon>
        <taxon>Galloanserae</taxon>
        <taxon>Anseriformes</taxon>
        <taxon>Anatidae</taxon>
        <taxon>Anatinae</taxon>
        <taxon>Anas</taxon>
    </lineage>
</organism>
<reference evidence="3" key="1">
    <citation type="submission" date="2017-10" db="EMBL/GenBank/DDBJ databases">
        <title>A new Pekin duck reference genome.</title>
        <authorList>
            <person name="Hou Z.-C."/>
            <person name="Zhou Z.-K."/>
            <person name="Zhu F."/>
            <person name="Hou S.-S."/>
        </authorList>
    </citation>
    <scope>NUCLEOTIDE SEQUENCE [LARGE SCALE GENOMIC DNA]</scope>
</reference>
<reference evidence="2" key="2">
    <citation type="submission" date="2025-08" db="UniProtKB">
        <authorList>
            <consortium name="Ensembl"/>
        </authorList>
    </citation>
    <scope>IDENTIFICATION</scope>
</reference>
<keyword evidence="3" id="KW-1185">Reference proteome</keyword>
<evidence type="ECO:0000313" key="2">
    <source>
        <dbReference type="Ensembl" id="ENSAPLP00000023309.1"/>
    </source>
</evidence>
<feature type="region of interest" description="Disordered" evidence="1">
    <location>
        <begin position="1"/>
        <end position="30"/>
    </location>
</feature>
<dbReference type="Ensembl" id="ENSAPLT00000022254.1">
    <property type="protein sequence ID" value="ENSAPLP00000023309.1"/>
    <property type="gene ID" value="ENSAPLG00000027746.1"/>
</dbReference>